<dbReference type="SMART" id="SM01041">
    <property type="entry name" value="BRO1"/>
    <property type="match status" value="1"/>
</dbReference>
<reference evidence="3" key="1">
    <citation type="submission" date="2021-01" db="EMBL/GenBank/DDBJ databases">
        <authorList>
            <person name="Corre E."/>
            <person name="Pelletier E."/>
            <person name="Niang G."/>
            <person name="Scheremetjew M."/>
            <person name="Finn R."/>
            <person name="Kale V."/>
            <person name="Holt S."/>
            <person name="Cochrane G."/>
            <person name="Meng A."/>
            <person name="Brown T."/>
            <person name="Cohen L."/>
        </authorList>
    </citation>
    <scope>NUCLEOTIDE SEQUENCE</scope>
    <source>
        <strain evidence="3">DIVA3 518/3/11/1/6</strain>
    </source>
</reference>
<organism evidence="3">
    <name type="scientific">Vannella robusta</name>
    <dbReference type="NCBI Taxonomy" id="1487602"/>
    <lineage>
        <taxon>Eukaryota</taxon>
        <taxon>Amoebozoa</taxon>
        <taxon>Discosea</taxon>
        <taxon>Flabellinia</taxon>
        <taxon>Vannellidae</taxon>
        <taxon>Vannella</taxon>
    </lineage>
</organism>
<comment type="similarity">
    <text evidence="1">Belongs to the BROX family.</text>
</comment>
<dbReference type="InterPro" id="IPR038898">
    <property type="entry name" value="BROX"/>
</dbReference>
<evidence type="ECO:0000313" key="3">
    <source>
        <dbReference type="EMBL" id="CAE2228539.1"/>
    </source>
</evidence>
<proteinExistence type="inferred from homology"/>
<sequence length="384" mass="43333">VDWEKPQLPNNSVFLFNLGESRPIDFSYVFKKADDATVQKLEVVTAARGDFFSALTSGDSESAITTAEIYMPHLFGLIEEAKNLPDDCPIPRLKISWTSSLGSKYSKKFFTSNHWHFEAVNAILQYGLLHREKAHIMLKSLVSNDDFINQTVPIAKTLCFAAGIFDYIKNVELARWTQKPVELLPEKYTELYTILSTLCIAEAHQIAVKKGYLSGMGLSAVAKLCMDVHGKFRYISNVLQSPGFCDTFVMPQFVSYCAFNDHLYEMFAFTLLGVHSSQKAEYGKSVAYLQLAIQRGSNFDKIPGDKTSDTSRMRNHYEEQLKLASLFHAKYEKDNMRIYYESVPQAAQLEMPAAHQILQPLEWSPPTAIPINIALQESSSCALM</sequence>
<protein>
    <recommendedName>
        <fullName evidence="2">BRO1 domain-containing protein</fullName>
    </recommendedName>
</protein>
<dbReference type="Pfam" id="PF03097">
    <property type="entry name" value="BRO1"/>
    <property type="match status" value="1"/>
</dbReference>
<dbReference type="Gene3D" id="1.25.40.280">
    <property type="entry name" value="alix/aip1 like domains"/>
    <property type="match status" value="1"/>
</dbReference>
<accession>A0A7S4IG84</accession>
<name>A0A7S4IG84_9EUKA</name>
<dbReference type="EMBL" id="HBKP01017141">
    <property type="protein sequence ID" value="CAE2228539.1"/>
    <property type="molecule type" value="Transcribed_RNA"/>
</dbReference>
<feature type="non-terminal residue" evidence="3">
    <location>
        <position position="1"/>
    </location>
</feature>
<dbReference type="PROSITE" id="PS51180">
    <property type="entry name" value="BRO1"/>
    <property type="match status" value="1"/>
</dbReference>
<dbReference type="PANTHER" id="PTHR23032">
    <property type="entry name" value="BRO1 DOMAIN-CONTAINING PROTEIN BROX"/>
    <property type="match status" value="1"/>
</dbReference>
<gene>
    <name evidence="3" type="ORF">VSP0166_LOCUS12141</name>
</gene>
<dbReference type="AlphaFoldDB" id="A0A7S4IG84"/>
<evidence type="ECO:0000256" key="1">
    <source>
        <dbReference type="ARBA" id="ARBA00008901"/>
    </source>
</evidence>
<dbReference type="InterPro" id="IPR004328">
    <property type="entry name" value="BRO1_dom"/>
</dbReference>
<evidence type="ECO:0000259" key="2">
    <source>
        <dbReference type="PROSITE" id="PS51180"/>
    </source>
</evidence>
<dbReference type="PANTHER" id="PTHR23032:SF15">
    <property type="entry name" value="BRO1 DOMAIN-CONTAINING PROTEIN"/>
    <property type="match status" value="1"/>
</dbReference>
<dbReference type="InterPro" id="IPR038499">
    <property type="entry name" value="BRO1_sf"/>
</dbReference>
<feature type="domain" description="BRO1" evidence="2">
    <location>
        <begin position="1"/>
        <end position="384"/>
    </location>
</feature>